<dbReference type="AlphaFoldDB" id="A0AAJ0GXW7"/>
<keyword evidence="1" id="KW-0472">Membrane</keyword>
<keyword evidence="1" id="KW-0812">Transmembrane</keyword>
<keyword evidence="3" id="KW-1185">Reference proteome</keyword>
<gene>
    <name evidence="2" type="ORF">B0T15DRAFT_523672</name>
</gene>
<accession>A0AAJ0GXW7</accession>
<evidence type="ECO:0000313" key="2">
    <source>
        <dbReference type="EMBL" id="KAK3308154.1"/>
    </source>
</evidence>
<comment type="caution">
    <text evidence="2">The sequence shown here is derived from an EMBL/GenBank/DDBJ whole genome shotgun (WGS) entry which is preliminary data.</text>
</comment>
<feature type="transmembrane region" description="Helical" evidence="1">
    <location>
        <begin position="54"/>
        <end position="77"/>
    </location>
</feature>
<dbReference type="RefSeq" id="XP_062723934.1">
    <property type="nucleotide sequence ID" value="XM_062868711.1"/>
</dbReference>
<proteinExistence type="predicted"/>
<sequence length="127" mass="14450">MRSANLHFLQHFPFRLLQVHSTLSRYFVDFSFTWLVFFCFFHRSPSIAGPDNEWLDFLHGLCSIVGLGLCLTLVLWLQVTTHCTFYYLPRSASPAPALLGLKASGYGDEGMTCSGRRKRRVEGMARG</sequence>
<reference evidence="2" key="1">
    <citation type="journal article" date="2023" name="Mol. Phylogenet. Evol.">
        <title>Genome-scale phylogeny and comparative genomics of the fungal order Sordariales.</title>
        <authorList>
            <person name="Hensen N."/>
            <person name="Bonometti L."/>
            <person name="Westerberg I."/>
            <person name="Brannstrom I.O."/>
            <person name="Guillou S."/>
            <person name="Cros-Aarteil S."/>
            <person name="Calhoun S."/>
            <person name="Haridas S."/>
            <person name="Kuo A."/>
            <person name="Mondo S."/>
            <person name="Pangilinan J."/>
            <person name="Riley R."/>
            <person name="LaButti K."/>
            <person name="Andreopoulos B."/>
            <person name="Lipzen A."/>
            <person name="Chen C."/>
            <person name="Yan M."/>
            <person name="Daum C."/>
            <person name="Ng V."/>
            <person name="Clum A."/>
            <person name="Steindorff A."/>
            <person name="Ohm R.A."/>
            <person name="Martin F."/>
            <person name="Silar P."/>
            <person name="Natvig D.O."/>
            <person name="Lalanne C."/>
            <person name="Gautier V."/>
            <person name="Ament-Velasquez S.L."/>
            <person name="Kruys A."/>
            <person name="Hutchinson M.I."/>
            <person name="Powell A.J."/>
            <person name="Barry K."/>
            <person name="Miller A.N."/>
            <person name="Grigoriev I.V."/>
            <person name="Debuchy R."/>
            <person name="Gladieux P."/>
            <person name="Hiltunen Thoren M."/>
            <person name="Johannesson H."/>
        </authorList>
    </citation>
    <scope>NUCLEOTIDE SEQUENCE</scope>
    <source>
        <strain evidence="2">CBS 333.67</strain>
    </source>
</reference>
<name>A0AAJ0GXW7_9PEZI</name>
<evidence type="ECO:0000256" key="1">
    <source>
        <dbReference type="SAM" id="Phobius"/>
    </source>
</evidence>
<feature type="transmembrane region" description="Helical" evidence="1">
    <location>
        <begin position="23"/>
        <end position="42"/>
    </location>
</feature>
<organism evidence="2 3">
    <name type="scientific">Chaetomium strumarium</name>
    <dbReference type="NCBI Taxonomy" id="1170767"/>
    <lineage>
        <taxon>Eukaryota</taxon>
        <taxon>Fungi</taxon>
        <taxon>Dikarya</taxon>
        <taxon>Ascomycota</taxon>
        <taxon>Pezizomycotina</taxon>
        <taxon>Sordariomycetes</taxon>
        <taxon>Sordariomycetidae</taxon>
        <taxon>Sordariales</taxon>
        <taxon>Chaetomiaceae</taxon>
        <taxon>Chaetomium</taxon>
    </lineage>
</organism>
<protein>
    <submittedName>
        <fullName evidence="2">Uncharacterized protein</fullName>
    </submittedName>
</protein>
<evidence type="ECO:0000313" key="3">
    <source>
        <dbReference type="Proteomes" id="UP001273166"/>
    </source>
</evidence>
<keyword evidence="1" id="KW-1133">Transmembrane helix</keyword>
<dbReference type="EMBL" id="JAUDZG010000002">
    <property type="protein sequence ID" value="KAK3308154.1"/>
    <property type="molecule type" value="Genomic_DNA"/>
</dbReference>
<reference evidence="2" key="2">
    <citation type="submission" date="2023-06" db="EMBL/GenBank/DDBJ databases">
        <authorList>
            <consortium name="Lawrence Berkeley National Laboratory"/>
            <person name="Mondo S.J."/>
            <person name="Hensen N."/>
            <person name="Bonometti L."/>
            <person name="Westerberg I."/>
            <person name="Brannstrom I.O."/>
            <person name="Guillou S."/>
            <person name="Cros-Aarteil S."/>
            <person name="Calhoun S."/>
            <person name="Haridas S."/>
            <person name="Kuo A."/>
            <person name="Pangilinan J."/>
            <person name="Riley R."/>
            <person name="Labutti K."/>
            <person name="Andreopoulos B."/>
            <person name="Lipzen A."/>
            <person name="Chen C."/>
            <person name="Yanf M."/>
            <person name="Daum C."/>
            <person name="Ng V."/>
            <person name="Clum A."/>
            <person name="Steindorff A."/>
            <person name="Ohm R."/>
            <person name="Martin F."/>
            <person name="Silar P."/>
            <person name="Natvig D."/>
            <person name="Lalanne C."/>
            <person name="Gautier V."/>
            <person name="Ament-Velasquez S.L."/>
            <person name="Kruys A."/>
            <person name="Hutchinson M.I."/>
            <person name="Powell A.J."/>
            <person name="Barry K."/>
            <person name="Miller A.N."/>
            <person name="Grigoriev I.V."/>
            <person name="Debuchy R."/>
            <person name="Gladieux P."/>
            <person name="Thoren M.H."/>
            <person name="Johannesson H."/>
        </authorList>
    </citation>
    <scope>NUCLEOTIDE SEQUENCE</scope>
    <source>
        <strain evidence="2">CBS 333.67</strain>
    </source>
</reference>
<dbReference type="GeneID" id="87887540"/>
<dbReference type="Proteomes" id="UP001273166">
    <property type="component" value="Unassembled WGS sequence"/>
</dbReference>